<dbReference type="AlphaFoldDB" id="A0A8C2VY49"/>
<accession>A0A8C2VY49</accession>
<keyword evidence="9 11" id="KW-0675">Receptor</keyword>
<evidence type="ECO:0000256" key="1">
    <source>
        <dbReference type="ARBA" id="ARBA00004651"/>
    </source>
</evidence>
<evidence type="ECO:0000256" key="5">
    <source>
        <dbReference type="ARBA" id="ARBA00022725"/>
    </source>
</evidence>
<evidence type="ECO:0000256" key="11">
    <source>
        <dbReference type="RuleBase" id="RU000688"/>
    </source>
</evidence>
<keyword evidence="15" id="KW-1185">Reference proteome</keyword>
<dbReference type="OMA" id="FFCSHRF"/>
<evidence type="ECO:0000256" key="8">
    <source>
        <dbReference type="ARBA" id="ARBA00023136"/>
    </source>
</evidence>
<keyword evidence="5 12" id="KW-0552">Olfaction</keyword>
<evidence type="ECO:0000256" key="10">
    <source>
        <dbReference type="ARBA" id="ARBA00023224"/>
    </source>
</evidence>
<dbReference type="GO" id="GO:0004930">
    <property type="term" value="F:G protein-coupled receptor activity"/>
    <property type="evidence" value="ECO:0007669"/>
    <property type="project" value="UniProtKB-KW"/>
</dbReference>
<evidence type="ECO:0000313" key="14">
    <source>
        <dbReference type="Ensembl" id="ENSCLAP00000022168.1"/>
    </source>
</evidence>
<dbReference type="GO" id="GO:0004984">
    <property type="term" value="F:olfactory receptor activity"/>
    <property type="evidence" value="ECO:0007669"/>
    <property type="project" value="InterPro"/>
</dbReference>
<feature type="transmembrane region" description="Helical" evidence="12">
    <location>
        <begin position="17"/>
        <end position="43"/>
    </location>
</feature>
<feature type="transmembrane region" description="Helical" evidence="12">
    <location>
        <begin position="167"/>
        <end position="191"/>
    </location>
</feature>
<dbReference type="Proteomes" id="UP000694398">
    <property type="component" value="Unassembled WGS sequence"/>
</dbReference>
<dbReference type="SUPFAM" id="SSF81321">
    <property type="entry name" value="Family A G protein-coupled receptor-like"/>
    <property type="match status" value="1"/>
</dbReference>
<dbReference type="Pfam" id="PF13853">
    <property type="entry name" value="7tm_4"/>
    <property type="match status" value="1"/>
</dbReference>
<name>A0A8C2VY49_CHILA</name>
<evidence type="ECO:0000256" key="2">
    <source>
        <dbReference type="ARBA" id="ARBA00022475"/>
    </source>
</evidence>
<reference evidence="14" key="1">
    <citation type="submission" date="2025-08" db="UniProtKB">
        <authorList>
            <consortium name="Ensembl"/>
        </authorList>
    </citation>
    <scope>IDENTIFICATION</scope>
</reference>
<feature type="domain" description="G-protein coupled receptors family 1 profile" evidence="13">
    <location>
        <begin position="31"/>
        <end position="279"/>
    </location>
</feature>
<dbReference type="GeneTree" id="ENSGT01010000222320"/>
<evidence type="ECO:0000256" key="7">
    <source>
        <dbReference type="ARBA" id="ARBA00023040"/>
    </source>
</evidence>
<evidence type="ECO:0000259" key="13">
    <source>
        <dbReference type="PROSITE" id="PS50262"/>
    </source>
</evidence>
<dbReference type="InterPro" id="IPR000276">
    <property type="entry name" value="GPCR_Rhodpsn"/>
</dbReference>
<keyword evidence="3 12" id="KW-0716">Sensory transduction</keyword>
<keyword evidence="2 12" id="KW-1003">Cell membrane</keyword>
<dbReference type="PANTHER" id="PTHR48018">
    <property type="entry name" value="OLFACTORY RECEPTOR"/>
    <property type="match status" value="1"/>
</dbReference>
<dbReference type="PRINTS" id="PR00245">
    <property type="entry name" value="OLFACTORYR"/>
</dbReference>
<dbReference type="PROSITE" id="PS50262">
    <property type="entry name" value="G_PROTEIN_RECEP_F1_2"/>
    <property type="match status" value="1"/>
</dbReference>
<evidence type="ECO:0000256" key="6">
    <source>
        <dbReference type="ARBA" id="ARBA00022989"/>
    </source>
</evidence>
<keyword evidence="7 11" id="KW-0297">G-protein coupled receptor</keyword>
<evidence type="ECO:0000256" key="4">
    <source>
        <dbReference type="ARBA" id="ARBA00022692"/>
    </source>
</evidence>
<dbReference type="InterPro" id="IPR000725">
    <property type="entry name" value="Olfact_rcpt"/>
</dbReference>
<proteinExistence type="inferred from homology"/>
<reference evidence="14" key="2">
    <citation type="submission" date="2025-09" db="UniProtKB">
        <authorList>
            <consortium name="Ensembl"/>
        </authorList>
    </citation>
    <scope>IDENTIFICATION</scope>
</reference>
<protein>
    <recommendedName>
        <fullName evidence="12">Olfactory receptor</fullName>
    </recommendedName>
</protein>
<keyword evidence="6 12" id="KW-1133">Transmembrane helix</keyword>
<feature type="transmembrane region" description="Helical" evidence="12">
    <location>
        <begin position="136"/>
        <end position="155"/>
    </location>
</feature>
<feature type="transmembrane region" description="Helical" evidence="12">
    <location>
        <begin position="228"/>
        <end position="246"/>
    </location>
</feature>
<feature type="transmembrane region" description="Helical" evidence="12">
    <location>
        <begin position="49"/>
        <end position="69"/>
    </location>
</feature>
<feature type="transmembrane region" description="Helical" evidence="12">
    <location>
        <begin position="197"/>
        <end position="216"/>
    </location>
</feature>
<dbReference type="InterPro" id="IPR017452">
    <property type="entry name" value="GPCR_Rhodpsn_7TM"/>
</dbReference>
<comment type="similarity">
    <text evidence="11">Belongs to the G-protein coupled receptor 1 family.</text>
</comment>
<dbReference type="PROSITE" id="PS00237">
    <property type="entry name" value="G_PROTEIN_RECEP_F1_1"/>
    <property type="match status" value="1"/>
</dbReference>
<keyword evidence="4 11" id="KW-0812">Transmembrane</keyword>
<evidence type="ECO:0000256" key="3">
    <source>
        <dbReference type="ARBA" id="ARBA00022606"/>
    </source>
</evidence>
<keyword evidence="10 11" id="KW-0807">Transducer</keyword>
<dbReference type="Ensembl" id="ENSCLAT00000022373.1">
    <property type="protein sequence ID" value="ENSCLAP00000022168.1"/>
    <property type="gene ID" value="ENSCLAG00000015202.1"/>
</dbReference>
<evidence type="ECO:0000313" key="15">
    <source>
        <dbReference type="Proteomes" id="UP000694398"/>
    </source>
</evidence>
<keyword evidence="8 12" id="KW-0472">Membrane</keyword>
<comment type="subcellular location">
    <subcellularLocation>
        <location evidence="1 12">Cell membrane</location>
        <topology evidence="1 12">Multi-pass membrane protein</topology>
    </subcellularLocation>
</comment>
<dbReference type="GO" id="GO:0005886">
    <property type="term" value="C:plasma membrane"/>
    <property type="evidence" value="ECO:0007669"/>
    <property type="project" value="UniProtKB-SubCell"/>
</dbReference>
<evidence type="ECO:0000256" key="12">
    <source>
        <dbReference type="RuleBase" id="RU363047"/>
    </source>
</evidence>
<evidence type="ECO:0000256" key="9">
    <source>
        <dbReference type="ARBA" id="ARBA00023170"/>
    </source>
</evidence>
<dbReference type="PRINTS" id="PR00237">
    <property type="entry name" value="GPCRRHODOPSN"/>
</dbReference>
<sequence>DFLLVGLTGGPQLQLPFFCLFLMIYMVTLVGNLGLATLIALNSLLYSPMYYFLFNLSFIDLCYSSVFTSKTLMNFVSKKNGISYVGCMVQLFFFLFFVISECYMLTAMAYDRYVAICNPLLYKVPMSQQVCSGLSLAAYAVGFAGAGCMLRLTFCRASVINYYLCDILPLLQLFCTSTYISEVVVLFVVGVNITDPSVTILISYIFIITSILHIKSTQGRSKAFSTRSSHIIAISRFFGSAAFIYLKYSSLGSMGQGKISSVLYTNVVCILRSKDVKVA</sequence>
<dbReference type="FunFam" id="1.20.1070.10:FF:000004">
    <property type="entry name" value="Olfactory receptor"/>
    <property type="match status" value="1"/>
</dbReference>
<feature type="transmembrane region" description="Helical" evidence="12">
    <location>
        <begin position="81"/>
        <end position="99"/>
    </location>
</feature>
<dbReference type="Gene3D" id="1.20.1070.10">
    <property type="entry name" value="Rhodopsin 7-helix transmembrane proteins"/>
    <property type="match status" value="1"/>
</dbReference>
<organism evidence="14 15">
    <name type="scientific">Chinchilla lanigera</name>
    <name type="common">Long-tailed chinchilla</name>
    <name type="synonym">Chinchilla villidera</name>
    <dbReference type="NCBI Taxonomy" id="34839"/>
    <lineage>
        <taxon>Eukaryota</taxon>
        <taxon>Metazoa</taxon>
        <taxon>Chordata</taxon>
        <taxon>Craniata</taxon>
        <taxon>Vertebrata</taxon>
        <taxon>Euteleostomi</taxon>
        <taxon>Mammalia</taxon>
        <taxon>Eutheria</taxon>
        <taxon>Euarchontoglires</taxon>
        <taxon>Glires</taxon>
        <taxon>Rodentia</taxon>
        <taxon>Hystricomorpha</taxon>
        <taxon>Chinchillidae</taxon>
        <taxon>Chinchilla</taxon>
    </lineage>
</organism>